<accession>A0A8T0MH97</accession>
<sequence length="105" mass="11209">MQHYYNSVKPLLYGTRIVIHPILSSISSTAGARAPPPTPPPPAVRPGLPAPLAFLPRARLAPPLALHEVPLELRLCEELHLRRAWHPLGSPASAALARLPASATA</sequence>
<comment type="caution">
    <text evidence="1">The sequence shown here is derived from an EMBL/GenBank/DDBJ whole genome shotgun (WGS) entry which is preliminary data.</text>
</comment>
<proteinExistence type="predicted"/>
<evidence type="ECO:0000313" key="2">
    <source>
        <dbReference type="Proteomes" id="UP000823388"/>
    </source>
</evidence>
<evidence type="ECO:0000313" key="1">
    <source>
        <dbReference type="EMBL" id="KAG2536118.1"/>
    </source>
</evidence>
<keyword evidence="2" id="KW-1185">Reference proteome</keyword>
<name>A0A8T0MH97_PANVG</name>
<reference evidence="1" key="1">
    <citation type="submission" date="2020-05" db="EMBL/GenBank/DDBJ databases">
        <title>WGS assembly of Panicum virgatum.</title>
        <authorList>
            <person name="Lovell J.T."/>
            <person name="Jenkins J."/>
            <person name="Shu S."/>
            <person name="Juenger T.E."/>
            <person name="Schmutz J."/>
        </authorList>
    </citation>
    <scope>NUCLEOTIDE SEQUENCE</scope>
    <source>
        <strain evidence="1">AP13</strain>
    </source>
</reference>
<dbReference type="AlphaFoldDB" id="A0A8T0MH97"/>
<gene>
    <name evidence="1" type="ORF">PVAP13_9NG158973</name>
</gene>
<protein>
    <submittedName>
        <fullName evidence="1">Uncharacterized protein</fullName>
    </submittedName>
</protein>
<dbReference type="Proteomes" id="UP000823388">
    <property type="component" value="Chromosome 9N"/>
</dbReference>
<organism evidence="1 2">
    <name type="scientific">Panicum virgatum</name>
    <name type="common">Blackwell switchgrass</name>
    <dbReference type="NCBI Taxonomy" id="38727"/>
    <lineage>
        <taxon>Eukaryota</taxon>
        <taxon>Viridiplantae</taxon>
        <taxon>Streptophyta</taxon>
        <taxon>Embryophyta</taxon>
        <taxon>Tracheophyta</taxon>
        <taxon>Spermatophyta</taxon>
        <taxon>Magnoliopsida</taxon>
        <taxon>Liliopsida</taxon>
        <taxon>Poales</taxon>
        <taxon>Poaceae</taxon>
        <taxon>PACMAD clade</taxon>
        <taxon>Panicoideae</taxon>
        <taxon>Panicodae</taxon>
        <taxon>Paniceae</taxon>
        <taxon>Panicinae</taxon>
        <taxon>Panicum</taxon>
        <taxon>Panicum sect. Hiantes</taxon>
    </lineage>
</organism>
<dbReference type="EMBL" id="CM029054">
    <property type="protein sequence ID" value="KAG2536118.1"/>
    <property type="molecule type" value="Genomic_DNA"/>
</dbReference>